<sequence>MLQLLDYDAIIFDFGGVILDLDYQSTRRAFEELCGCDWHALYSQQQQTALFDDFETGRIDPATFRDSLRQLLGQDLSDRAIDTAWNAMLGGVPLVHVEFLEQLRSQRPIFLLSNTNAIHQEAFEQRFIDDHGDRHSSLPALFEQAYYSHHLGDRKPHASIFQTVIDRHQLDPSRTLFLDDSPQHLEGAKQAGLHTAWIPSGQLLEQVQL</sequence>
<dbReference type="SFLD" id="SFLDG01129">
    <property type="entry name" value="C1.5:_HAD__Beta-PGM__Phosphata"/>
    <property type="match status" value="1"/>
</dbReference>
<dbReference type="InterPro" id="IPR006439">
    <property type="entry name" value="HAD-SF_hydro_IA"/>
</dbReference>
<dbReference type="KEGG" id="syc:syc0540_c"/>
<dbReference type="Gene3D" id="1.10.150.240">
    <property type="entry name" value="Putative phosphatase, domain 2"/>
    <property type="match status" value="1"/>
</dbReference>
<dbReference type="PANTHER" id="PTHR43611">
    <property type="entry name" value="ALPHA-D-GLUCOSE 1-PHOSPHATE PHOSPHATASE"/>
    <property type="match status" value="1"/>
</dbReference>
<dbReference type="InterPro" id="IPR036412">
    <property type="entry name" value="HAD-like_sf"/>
</dbReference>
<dbReference type="InterPro" id="IPR023214">
    <property type="entry name" value="HAD_sf"/>
</dbReference>
<dbReference type="eggNOG" id="COG1011">
    <property type="taxonomic scope" value="Bacteria"/>
</dbReference>
<name>A0A0H3K3M8_SYNP6</name>
<dbReference type="RefSeq" id="WP_011242852.1">
    <property type="nucleotide sequence ID" value="NC_006576.1"/>
</dbReference>
<accession>A0A0H3K3M8</accession>
<evidence type="ECO:0000313" key="1">
    <source>
        <dbReference type="EMBL" id="BAD78730.1"/>
    </source>
</evidence>
<dbReference type="EMBL" id="AP008231">
    <property type="protein sequence ID" value="BAD78730.1"/>
    <property type="molecule type" value="Genomic_DNA"/>
</dbReference>
<reference evidence="1 2" key="1">
    <citation type="journal article" date="2007" name="Photosyn. Res.">
        <title>Complete nucleotide sequence of the freshwater unicellular cyanobacterium Synechococcus elongatus PCC 6301 chromosome: gene content and organization.</title>
        <authorList>
            <person name="Sugita C."/>
            <person name="Ogata K."/>
            <person name="Shikata M."/>
            <person name="Jikuya H."/>
            <person name="Takano J."/>
            <person name="Furumichi M."/>
            <person name="Kanehisa M."/>
            <person name="Omata T."/>
            <person name="Sugiura M."/>
            <person name="Sugita M."/>
        </authorList>
    </citation>
    <scope>NUCLEOTIDE SEQUENCE [LARGE SCALE GENOMIC DNA]</scope>
    <source>
        <strain evidence="2">ATCC 27144 / PCC 6301 / SAUG 1402/1</strain>
    </source>
</reference>
<evidence type="ECO:0000313" key="2">
    <source>
        <dbReference type="Proteomes" id="UP000001175"/>
    </source>
</evidence>
<dbReference type="Gene3D" id="3.40.50.1000">
    <property type="entry name" value="HAD superfamily/HAD-like"/>
    <property type="match status" value="1"/>
</dbReference>
<dbReference type="SFLD" id="SFLDS00003">
    <property type="entry name" value="Haloacid_Dehalogenase"/>
    <property type="match status" value="1"/>
</dbReference>
<dbReference type="Pfam" id="PF00702">
    <property type="entry name" value="Hydrolase"/>
    <property type="match status" value="1"/>
</dbReference>
<organism evidence="1 2">
    <name type="scientific">Synechococcus sp. (strain ATCC 27144 / PCC 6301 / SAUG 1402/1)</name>
    <name type="common">Anacystis nidulans</name>
    <dbReference type="NCBI Taxonomy" id="269084"/>
    <lineage>
        <taxon>Bacteria</taxon>
        <taxon>Bacillati</taxon>
        <taxon>Cyanobacteriota</taxon>
        <taxon>Cyanophyceae</taxon>
        <taxon>Synechococcales</taxon>
        <taxon>Synechococcaceae</taxon>
        <taxon>Synechococcus</taxon>
    </lineage>
</organism>
<dbReference type="InterPro" id="IPR023198">
    <property type="entry name" value="PGP-like_dom2"/>
</dbReference>
<dbReference type="CDD" id="cd02603">
    <property type="entry name" value="HAD_sEH-N_like"/>
    <property type="match status" value="1"/>
</dbReference>
<gene>
    <name evidence="1" type="ordered locus">syc0540_c</name>
</gene>
<dbReference type="SUPFAM" id="SSF56784">
    <property type="entry name" value="HAD-like"/>
    <property type="match status" value="1"/>
</dbReference>
<dbReference type="PRINTS" id="PR00413">
    <property type="entry name" value="HADHALOGNASE"/>
</dbReference>
<dbReference type="PANTHER" id="PTHR43611:SF3">
    <property type="entry name" value="FLAVIN MONONUCLEOTIDE HYDROLASE 1, CHLOROPLATIC"/>
    <property type="match status" value="1"/>
</dbReference>
<dbReference type="AlphaFoldDB" id="A0A0H3K3M8"/>
<proteinExistence type="predicted"/>
<dbReference type="Proteomes" id="UP000001175">
    <property type="component" value="Chromosome"/>
</dbReference>
<dbReference type="GeneID" id="72429858"/>
<protein>
    <submittedName>
        <fullName evidence="1">Uncharacterized protein</fullName>
    </submittedName>
</protein>
<dbReference type="NCBIfam" id="TIGR01509">
    <property type="entry name" value="HAD-SF-IA-v3"/>
    <property type="match status" value="1"/>
</dbReference>